<dbReference type="GeneID" id="61528980"/>
<dbReference type="OrthoDB" id="9770492at2"/>
<gene>
    <name evidence="4" type="ORF">A9Y76_23340</name>
</gene>
<dbReference type="PANTHER" id="PTHR43129:SF1">
    <property type="entry name" value="FOSMIDOMYCIN RESISTANCE PROTEIN"/>
    <property type="match status" value="1"/>
</dbReference>
<keyword evidence="3" id="KW-0472">Membrane</keyword>
<dbReference type="Gene3D" id="1.20.1250.20">
    <property type="entry name" value="MFS general substrate transporter like domains"/>
    <property type="match status" value="2"/>
</dbReference>
<evidence type="ECO:0000313" key="4">
    <source>
        <dbReference type="EMBL" id="ANJ75434.1"/>
    </source>
</evidence>
<evidence type="ECO:0000256" key="3">
    <source>
        <dbReference type="ARBA" id="ARBA00023136"/>
    </source>
</evidence>
<name>A0A192A4X4_9RALS</name>
<evidence type="ECO:0000256" key="1">
    <source>
        <dbReference type="ARBA" id="ARBA00022692"/>
    </source>
</evidence>
<dbReference type="Proteomes" id="UP000078572">
    <property type="component" value="Chromosome 2"/>
</dbReference>
<dbReference type="InterPro" id="IPR020846">
    <property type="entry name" value="MFS_dom"/>
</dbReference>
<dbReference type="EMBL" id="CP016023">
    <property type="protein sequence ID" value="ANJ75434.1"/>
    <property type="molecule type" value="Genomic_DNA"/>
</dbReference>
<evidence type="ECO:0000256" key="2">
    <source>
        <dbReference type="ARBA" id="ARBA00022989"/>
    </source>
</evidence>
<dbReference type="InterPro" id="IPR011701">
    <property type="entry name" value="MFS"/>
</dbReference>
<organism evidence="4 5">
    <name type="scientific">Ralstonia insidiosa</name>
    <dbReference type="NCBI Taxonomy" id="190721"/>
    <lineage>
        <taxon>Bacteria</taxon>
        <taxon>Pseudomonadati</taxon>
        <taxon>Pseudomonadota</taxon>
        <taxon>Betaproteobacteria</taxon>
        <taxon>Burkholderiales</taxon>
        <taxon>Burkholderiaceae</taxon>
        <taxon>Ralstonia</taxon>
    </lineage>
</organism>
<dbReference type="SUPFAM" id="SSF103473">
    <property type="entry name" value="MFS general substrate transporter"/>
    <property type="match status" value="1"/>
</dbReference>
<reference evidence="5" key="1">
    <citation type="submission" date="2016-06" db="EMBL/GenBank/DDBJ databases">
        <authorList>
            <person name="Xu Y."/>
            <person name="Nagy A."/>
            <person name="Yan X."/>
            <person name="Kim S.W."/>
            <person name="Haley B."/>
            <person name="Liu N.T."/>
            <person name="Nou X."/>
        </authorList>
    </citation>
    <scope>NUCLEOTIDE SEQUENCE [LARGE SCALE GENOMIC DNA]</scope>
    <source>
        <strain evidence="5">ATCC 49129</strain>
    </source>
</reference>
<sequence length="420" mass="44690">MQTTANGPAADLANPAATPAPAAQADKTGFGVIGAISFAHFLNDMMQSLILAIYPLLKGNFHLDFSQIGLITLVYQITASLLQPMVGLYTDKHPKPYSLSVGMGFTLVGLLLMSVAPNFGTLLLAAALVGTGSSIFHPESSRVARMASGGRHGLAQSLFQVGGNAGSAMGPLLAALIIMPYGQHSLAWFSIAALIAIFVLYHVGGWYKRERAAGHGRKAGGRAHAAVKLSGRQVAFAMTLLVVLLFSKYFYLASLNSYYTFYLITKFHLSAQTSQLFLFLFLFSVAVGTIVGGPIGDRVGRKVVIWVSILGVAPFTLMLPYANLFWTAVLTVIIGLVLASAFSAILVYAQELIPGKVGMVSGMFFGFAFGLGGIGAAVLGKLADATDIYNVYHLCSFLPLIGLLTVFLPDIERKRRLQTA</sequence>
<keyword evidence="5" id="KW-1185">Reference proteome</keyword>
<dbReference type="PROSITE" id="PS50850">
    <property type="entry name" value="MFS"/>
    <property type="match status" value="1"/>
</dbReference>
<dbReference type="GO" id="GO:0022857">
    <property type="term" value="F:transmembrane transporter activity"/>
    <property type="evidence" value="ECO:0007669"/>
    <property type="project" value="InterPro"/>
</dbReference>
<dbReference type="Pfam" id="PF07690">
    <property type="entry name" value="MFS_1"/>
    <property type="match status" value="1"/>
</dbReference>
<evidence type="ECO:0000313" key="5">
    <source>
        <dbReference type="Proteomes" id="UP000078572"/>
    </source>
</evidence>
<dbReference type="AlphaFoldDB" id="A0A192A4X4"/>
<dbReference type="InterPro" id="IPR036259">
    <property type="entry name" value="MFS_trans_sf"/>
</dbReference>
<dbReference type="RefSeq" id="WP_064808033.1">
    <property type="nucleotide sequence ID" value="NZ_CP016023.1"/>
</dbReference>
<dbReference type="GO" id="GO:0005886">
    <property type="term" value="C:plasma membrane"/>
    <property type="evidence" value="ECO:0007669"/>
    <property type="project" value="TreeGrafter"/>
</dbReference>
<proteinExistence type="predicted"/>
<dbReference type="PANTHER" id="PTHR43129">
    <property type="entry name" value="FOSMIDOMYCIN RESISTANCE PROTEIN"/>
    <property type="match status" value="1"/>
</dbReference>
<keyword evidence="1" id="KW-0812">Transmembrane</keyword>
<accession>A0A192A4X4</accession>
<protein>
    <submittedName>
        <fullName evidence="4">Fosmidomycin resistance protein</fullName>
    </submittedName>
</protein>
<keyword evidence="2" id="KW-1133">Transmembrane helix</keyword>
<dbReference type="CDD" id="cd17478">
    <property type="entry name" value="MFS_FsR"/>
    <property type="match status" value="1"/>
</dbReference>